<sequence>YLTCVRPILEYACAVWDPPQRTLIDKLERIQNRAARFVLGRYGRRESCTKMKSELNWELLSSRREKLRLKFLFLIYNNKTGINREVYLKHPHYVSRRTEHAFKIREYHARTNMYANSFFVKTIAKWNRLSEDQVCSTNEDVFFFQNCNPPAITPPGNAG</sequence>
<keyword evidence="1" id="KW-0255">Endonuclease</keyword>
<organism evidence="1">
    <name type="scientific">Ixodes ricinus</name>
    <name type="common">Common tick</name>
    <name type="synonym">Acarus ricinus</name>
    <dbReference type="NCBI Taxonomy" id="34613"/>
    <lineage>
        <taxon>Eukaryota</taxon>
        <taxon>Metazoa</taxon>
        <taxon>Ecdysozoa</taxon>
        <taxon>Arthropoda</taxon>
        <taxon>Chelicerata</taxon>
        <taxon>Arachnida</taxon>
        <taxon>Acari</taxon>
        <taxon>Parasitiformes</taxon>
        <taxon>Ixodida</taxon>
        <taxon>Ixodoidea</taxon>
        <taxon>Ixodidae</taxon>
        <taxon>Ixodinae</taxon>
        <taxon>Ixodes</taxon>
    </lineage>
</organism>
<accession>A0A147BFV6</accession>
<feature type="non-terminal residue" evidence="1">
    <location>
        <position position="1"/>
    </location>
</feature>
<proteinExistence type="predicted"/>
<protein>
    <submittedName>
        <fullName evidence="1">Putative endonuclease/reverse transcript</fullName>
    </submittedName>
</protein>
<keyword evidence="1" id="KW-0540">Nuclease</keyword>
<dbReference type="AlphaFoldDB" id="A0A147BFV6"/>
<keyword evidence="1" id="KW-0378">Hydrolase</keyword>
<dbReference type="GO" id="GO:0004519">
    <property type="term" value="F:endonuclease activity"/>
    <property type="evidence" value="ECO:0007669"/>
    <property type="project" value="UniProtKB-KW"/>
</dbReference>
<dbReference type="EMBL" id="GEGO01005741">
    <property type="protein sequence ID" value="JAR89663.1"/>
    <property type="molecule type" value="Transcribed_RNA"/>
</dbReference>
<name>A0A147BFV6_IXORI</name>
<reference evidence="1" key="1">
    <citation type="journal article" date="2018" name="PLoS Negl. Trop. Dis.">
        <title>Sialome diversity of ticks revealed by RNAseq of single tick salivary glands.</title>
        <authorList>
            <person name="Perner J."/>
            <person name="Kropackova S."/>
            <person name="Kopacek P."/>
            <person name="Ribeiro J.M."/>
        </authorList>
    </citation>
    <scope>NUCLEOTIDE SEQUENCE</scope>
    <source>
        <strain evidence="1">Siblings of single egg batch collected in Ceske Budejovice</strain>
        <tissue evidence="1">Salivary glands</tissue>
    </source>
</reference>
<evidence type="ECO:0000313" key="1">
    <source>
        <dbReference type="EMBL" id="JAR89663.1"/>
    </source>
</evidence>